<dbReference type="Proteomes" id="UP001156237">
    <property type="component" value="Segment"/>
</dbReference>
<accession>A0A9E8V9I8</accession>
<evidence type="ECO:0000313" key="2">
    <source>
        <dbReference type="Proteomes" id="UP001156237"/>
    </source>
</evidence>
<evidence type="ECO:0000313" key="1">
    <source>
        <dbReference type="EMBL" id="WAE39574.1"/>
    </source>
</evidence>
<reference evidence="1 2" key="1">
    <citation type="submission" date="2022-10" db="EMBL/GenBank/DDBJ databases">
        <title>Evolutionary Diversification of Methanotrophic Ca. Methanophagales (ANME-1) and Their Expansive Virome.</title>
        <authorList>
            <person name="Laso-Perez R."/>
            <person name="Wu F."/>
            <person name="Cremiere A."/>
            <person name="Speth D.R."/>
            <person name="Magyar J.S."/>
            <person name="Krupovic M."/>
            <person name="Orphan V.J."/>
        </authorList>
    </citation>
    <scope>NUCLEOTIDE SEQUENCE [LARGE SCALE GENOMIC DNA]</scope>
</reference>
<organism evidence="1 2">
    <name type="scientific">Methanophagales virus GBV302</name>
    <dbReference type="NCBI Taxonomy" id="2999281"/>
    <lineage>
        <taxon>Viruses</taxon>
        <taxon>Duplodnaviria</taxon>
        <taxon>Heunggongvirae</taxon>
        <taxon>Uroviricota</taxon>
        <taxon>Caudoviricetes</taxon>
        <taxon>Nakonvirales</taxon>
        <taxon>Ekchuahviridae</taxon>
        <taxon>Kukulkanvirus</taxon>
        <taxon>Kukulkanvirus mexicoense</taxon>
    </lineage>
</organism>
<sequence length="90" mass="10645">MHIIKLREDGVEIDRRIFRIGDILRATNKKGKIIHEGVVRFRKYSDGEGYADDYHLGFIVEDPECPAVRYTLIDFVERGWKIEKMGEYKE</sequence>
<proteinExistence type="predicted"/>
<protein>
    <recommendedName>
        <fullName evidence="3">YopX protein domain-containing protein</fullName>
    </recommendedName>
</protein>
<evidence type="ECO:0008006" key="3">
    <source>
        <dbReference type="Google" id="ProtNLM"/>
    </source>
</evidence>
<keyword evidence="2" id="KW-1185">Reference proteome</keyword>
<name>A0A9E8V9I8_9CAUD</name>
<dbReference type="EMBL" id="OP880253">
    <property type="protein sequence ID" value="WAE39574.1"/>
    <property type="molecule type" value="Genomic_DNA"/>
</dbReference>
<gene>
    <name evidence="1" type="ORF">FHOMOCKG_00046</name>
</gene>